<name>A0ABR3B2Z6_PHYBL</name>
<evidence type="ECO:0000313" key="12">
    <source>
        <dbReference type="EMBL" id="KAL0088780.1"/>
    </source>
</evidence>
<keyword evidence="13" id="KW-1185">Reference proteome</keyword>
<evidence type="ECO:0000256" key="7">
    <source>
        <dbReference type="ARBA" id="ARBA00047899"/>
    </source>
</evidence>
<dbReference type="InterPro" id="IPR017441">
    <property type="entry name" value="Protein_kinase_ATP_BS"/>
</dbReference>
<evidence type="ECO:0000256" key="4">
    <source>
        <dbReference type="ARBA" id="ARBA00022741"/>
    </source>
</evidence>
<feature type="compositionally biased region" description="Polar residues" evidence="10">
    <location>
        <begin position="56"/>
        <end position="70"/>
    </location>
</feature>
<dbReference type="EC" id="2.7.11.1" evidence="1"/>
<evidence type="ECO:0000256" key="6">
    <source>
        <dbReference type="ARBA" id="ARBA00022840"/>
    </source>
</evidence>
<comment type="caution">
    <text evidence="12">The sequence shown here is derived from an EMBL/GenBank/DDBJ whole genome shotgun (WGS) entry which is preliminary data.</text>
</comment>
<dbReference type="PANTHER" id="PTHR43895">
    <property type="entry name" value="CALCIUM/CALMODULIN-DEPENDENT PROTEIN KINASE KINASE-RELATED"/>
    <property type="match status" value="1"/>
</dbReference>
<evidence type="ECO:0000313" key="13">
    <source>
        <dbReference type="Proteomes" id="UP001448207"/>
    </source>
</evidence>
<feature type="region of interest" description="Disordered" evidence="10">
    <location>
        <begin position="123"/>
        <end position="155"/>
    </location>
</feature>
<dbReference type="Proteomes" id="UP001448207">
    <property type="component" value="Unassembled WGS sequence"/>
</dbReference>
<evidence type="ECO:0000256" key="5">
    <source>
        <dbReference type="ARBA" id="ARBA00022777"/>
    </source>
</evidence>
<dbReference type="PROSITE" id="PS00108">
    <property type="entry name" value="PROTEIN_KINASE_ST"/>
    <property type="match status" value="1"/>
</dbReference>
<keyword evidence="5" id="KW-0418">Kinase</keyword>
<evidence type="ECO:0000256" key="1">
    <source>
        <dbReference type="ARBA" id="ARBA00012513"/>
    </source>
</evidence>
<gene>
    <name evidence="12" type="ORF">J3Q64DRAFT_1697059</name>
</gene>
<evidence type="ECO:0000259" key="11">
    <source>
        <dbReference type="PROSITE" id="PS50011"/>
    </source>
</evidence>
<keyword evidence="4 9" id="KW-0547">Nucleotide-binding</keyword>
<evidence type="ECO:0000256" key="9">
    <source>
        <dbReference type="PROSITE-ProRule" id="PRU10141"/>
    </source>
</evidence>
<feature type="compositionally biased region" description="Polar residues" evidence="10">
    <location>
        <begin position="1"/>
        <end position="10"/>
    </location>
</feature>
<dbReference type="Gene3D" id="1.10.510.10">
    <property type="entry name" value="Transferase(Phosphotransferase) domain 1"/>
    <property type="match status" value="1"/>
</dbReference>
<sequence length="567" mass="63330">MIATLDTDSPIQEDHQSTGSIMTDIGSSGHRRQVSVGLGILTDPETLKSRHGYDNKGNQSPDSKTAQFFNANDLPTPRPPPSLRQSPVTLSADPLVQPSSFAGRLRSLVSAGRNTAVAPAPIPNYLHAKNKPRRASEPDFADPLVIKQPNRLYSDDDDNDDILCLPSPSPAPSSNATSGSYYVFPRGLRVACPSTPLTSIPVISISPSFSPNKTNRVPTLIEEPMLGDVDEDEEAAAQVVRQIKRRSVSPLRYTDEDLTNKMVDKYHIRSLLGVGAFSRVYLADNIEDSQQYAIKAINKDRMFTNARVRSSIEREVGVLKVGLSAFCWVLRDQQVIDHPNIVRLEATMETEHILCIVLEYIEGGELFDLVQKLHQDNQGRPLDEELVKRIFLQLVGVVRWLHDHNIVHRDLKLENVLIRYDDDDKDHKNPILKVTDFGLARVVDPLGPQLQTRCGSEEYAAPEIVQSLGYDGRLTDTWALGVILYGLLVGYLPFRYQPSRGEKVSQLFYRIVKAQVKWPAEWANDASLGVSLEAREVVEKILVRKPEGRILLKDIESLPWFAGIEPL</sequence>
<reference evidence="12 13" key="1">
    <citation type="submission" date="2024-04" db="EMBL/GenBank/DDBJ databases">
        <title>Symmetric and asymmetric DNA N6-adenine methylation regulates different biological responses in Mucorales.</title>
        <authorList>
            <consortium name="Lawrence Berkeley National Laboratory"/>
            <person name="Lax C."/>
            <person name="Mondo S.J."/>
            <person name="Osorio-Concepcion M."/>
            <person name="Muszewska A."/>
            <person name="Corrochano-Luque M."/>
            <person name="Gutierrez G."/>
            <person name="Riley R."/>
            <person name="Lipzen A."/>
            <person name="Guo J."/>
            <person name="Hundley H."/>
            <person name="Amirebrahimi M."/>
            <person name="Ng V."/>
            <person name="Lorenzo-Gutierrez D."/>
            <person name="Binder U."/>
            <person name="Yang J."/>
            <person name="Song Y."/>
            <person name="Canovas D."/>
            <person name="Navarro E."/>
            <person name="Freitag M."/>
            <person name="Gabaldon T."/>
            <person name="Grigoriev I.V."/>
            <person name="Corrochano L.M."/>
            <person name="Nicolas F.E."/>
            <person name="Garre V."/>
        </authorList>
    </citation>
    <scope>NUCLEOTIDE SEQUENCE [LARGE SCALE GENOMIC DNA]</scope>
    <source>
        <strain evidence="12 13">L51</strain>
    </source>
</reference>
<dbReference type="InterPro" id="IPR011009">
    <property type="entry name" value="Kinase-like_dom_sf"/>
</dbReference>
<feature type="domain" description="Protein kinase" evidence="11">
    <location>
        <begin position="266"/>
        <end position="561"/>
    </location>
</feature>
<dbReference type="Pfam" id="PF00069">
    <property type="entry name" value="Pkinase"/>
    <property type="match status" value="1"/>
</dbReference>
<dbReference type="SUPFAM" id="SSF56112">
    <property type="entry name" value="Protein kinase-like (PK-like)"/>
    <property type="match status" value="1"/>
</dbReference>
<dbReference type="PROSITE" id="PS50011">
    <property type="entry name" value="PROTEIN_KINASE_DOM"/>
    <property type="match status" value="1"/>
</dbReference>
<dbReference type="InterPro" id="IPR000719">
    <property type="entry name" value="Prot_kinase_dom"/>
</dbReference>
<dbReference type="PANTHER" id="PTHR43895:SF32">
    <property type="entry name" value="SERINE_THREONINE-PROTEIN KINASE CHK1"/>
    <property type="match status" value="1"/>
</dbReference>
<dbReference type="InterPro" id="IPR008271">
    <property type="entry name" value="Ser/Thr_kinase_AS"/>
</dbReference>
<proteinExistence type="predicted"/>
<accession>A0ABR3B2Z6</accession>
<comment type="catalytic activity">
    <reaction evidence="7">
        <text>L-threonyl-[protein] + ATP = O-phospho-L-threonyl-[protein] + ADP + H(+)</text>
        <dbReference type="Rhea" id="RHEA:46608"/>
        <dbReference type="Rhea" id="RHEA-COMP:11060"/>
        <dbReference type="Rhea" id="RHEA-COMP:11605"/>
        <dbReference type="ChEBI" id="CHEBI:15378"/>
        <dbReference type="ChEBI" id="CHEBI:30013"/>
        <dbReference type="ChEBI" id="CHEBI:30616"/>
        <dbReference type="ChEBI" id="CHEBI:61977"/>
        <dbReference type="ChEBI" id="CHEBI:456216"/>
        <dbReference type="EC" id="2.7.11.1"/>
    </reaction>
</comment>
<protein>
    <recommendedName>
        <fullName evidence="1">non-specific serine/threonine protein kinase</fullName>
        <ecNumber evidence="1">2.7.11.1</ecNumber>
    </recommendedName>
</protein>
<organism evidence="12 13">
    <name type="scientific">Phycomyces blakesleeanus</name>
    <dbReference type="NCBI Taxonomy" id="4837"/>
    <lineage>
        <taxon>Eukaryota</taxon>
        <taxon>Fungi</taxon>
        <taxon>Fungi incertae sedis</taxon>
        <taxon>Mucoromycota</taxon>
        <taxon>Mucoromycotina</taxon>
        <taxon>Mucoromycetes</taxon>
        <taxon>Mucorales</taxon>
        <taxon>Phycomycetaceae</taxon>
        <taxon>Phycomyces</taxon>
    </lineage>
</organism>
<feature type="region of interest" description="Disordered" evidence="10">
    <location>
        <begin position="1"/>
        <end position="95"/>
    </location>
</feature>
<dbReference type="PROSITE" id="PS00107">
    <property type="entry name" value="PROTEIN_KINASE_ATP"/>
    <property type="match status" value="1"/>
</dbReference>
<keyword evidence="2" id="KW-0723">Serine/threonine-protein kinase</keyword>
<evidence type="ECO:0000256" key="10">
    <source>
        <dbReference type="SAM" id="MobiDB-lite"/>
    </source>
</evidence>
<feature type="compositionally biased region" description="Basic and acidic residues" evidence="10">
    <location>
        <begin position="45"/>
        <end position="54"/>
    </location>
</feature>
<comment type="catalytic activity">
    <reaction evidence="8">
        <text>L-seryl-[protein] + ATP = O-phospho-L-seryl-[protein] + ADP + H(+)</text>
        <dbReference type="Rhea" id="RHEA:17989"/>
        <dbReference type="Rhea" id="RHEA-COMP:9863"/>
        <dbReference type="Rhea" id="RHEA-COMP:11604"/>
        <dbReference type="ChEBI" id="CHEBI:15378"/>
        <dbReference type="ChEBI" id="CHEBI:29999"/>
        <dbReference type="ChEBI" id="CHEBI:30616"/>
        <dbReference type="ChEBI" id="CHEBI:83421"/>
        <dbReference type="ChEBI" id="CHEBI:456216"/>
        <dbReference type="EC" id="2.7.11.1"/>
    </reaction>
</comment>
<evidence type="ECO:0000256" key="2">
    <source>
        <dbReference type="ARBA" id="ARBA00022527"/>
    </source>
</evidence>
<evidence type="ECO:0000256" key="8">
    <source>
        <dbReference type="ARBA" id="ARBA00048679"/>
    </source>
</evidence>
<dbReference type="SMART" id="SM00220">
    <property type="entry name" value="S_TKc"/>
    <property type="match status" value="1"/>
</dbReference>
<feature type="binding site" evidence="9">
    <location>
        <position position="295"/>
    </location>
    <ligand>
        <name>ATP</name>
        <dbReference type="ChEBI" id="CHEBI:30616"/>
    </ligand>
</feature>
<keyword evidence="6 9" id="KW-0067">ATP-binding</keyword>
<dbReference type="EMBL" id="JBCLYO010000005">
    <property type="protein sequence ID" value="KAL0088780.1"/>
    <property type="molecule type" value="Genomic_DNA"/>
</dbReference>
<evidence type="ECO:0000256" key="3">
    <source>
        <dbReference type="ARBA" id="ARBA00022679"/>
    </source>
</evidence>
<keyword evidence="3" id="KW-0808">Transferase</keyword>